<protein>
    <submittedName>
        <fullName evidence="1">Uncharacterized protein</fullName>
    </submittedName>
</protein>
<keyword evidence="2" id="KW-1185">Reference proteome</keyword>
<dbReference type="RefSeq" id="WP_110130441.1">
    <property type="nucleotide sequence ID" value="NZ_QHJQ01000003.1"/>
</dbReference>
<sequence length="217" mass="24066">MKKIPTTLINHDEGVITFSGKHGTLYSFEDDIYAFEPREFEQITFAFQGSLLSRFLVSLRTGVDDLEIVTIIPEAVSNTTSIPFEIRIHLSSGTIAILGSDDSVYATRPVPSEPHGPPNKPATEIWNVSKTDPFARMSATENAVSRIADNFGTLSPDHTLMILWDAFQEASKTGYHKLHTELPITSAVGKYSAVEHLCGRVVFYSPDEVPMPYSLQF</sequence>
<dbReference type="AlphaFoldDB" id="A0A317ZGE9"/>
<dbReference type="Proteomes" id="UP000247099">
    <property type="component" value="Unassembled WGS sequence"/>
</dbReference>
<accession>A0A317ZGE9</accession>
<dbReference type="EMBL" id="QHJQ01000003">
    <property type="protein sequence ID" value="PXA04636.1"/>
    <property type="molecule type" value="Genomic_DNA"/>
</dbReference>
<dbReference type="InParanoid" id="A0A317ZGE9"/>
<evidence type="ECO:0000313" key="1">
    <source>
        <dbReference type="EMBL" id="PXA04636.1"/>
    </source>
</evidence>
<name>A0A317ZGE9_9BACT</name>
<reference evidence="1 2" key="1">
    <citation type="submission" date="2018-05" db="EMBL/GenBank/DDBJ databases">
        <title>Coraliomargarita sinensis sp. nov., isolated from a marine solar saltern.</title>
        <authorList>
            <person name="Zhou L.Y."/>
        </authorList>
    </citation>
    <scope>NUCLEOTIDE SEQUENCE [LARGE SCALE GENOMIC DNA]</scope>
    <source>
        <strain evidence="1 2">WN38</strain>
    </source>
</reference>
<organism evidence="1 2">
    <name type="scientific">Coraliomargarita sinensis</name>
    <dbReference type="NCBI Taxonomy" id="2174842"/>
    <lineage>
        <taxon>Bacteria</taxon>
        <taxon>Pseudomonadati</taxon>
        <taxon>Verrucomicrobiota</taxon>
        <taxon>Opitutia</taxon>
        <taxon>Puniceicoccales</taxon>
        <taxon>Coraliomargaritaceae</taxon>
        <taxon>Coraliomargarita</taxon>
    </lineage>
</organism>
<comment type="caution">
    <text evidence="1">The sequence shown here is derived from an EMBL/GenBank/DDBJ whole genome shotgun (WGS) entry which is preliminary data.</text>
</comment>
<evidence type="ECO:0000313" key="2">
    <source>
        <dbReference type="Proteomes" id="UP000247099"/>
    </source>
</evidence>
<proteinExistence type="predicted"/>
<gene>
    <name evidence="1" type="ORF">DDZ13_05540</name>
</gene>